<evidence type="ECO:0000313" key="2">
    <source>
        <dbReference type="EMBL" id="PNP73213.1"/>
    </source>
</evidence>
<organism evidence="2 3">
    <name type="scientific">Gibberella nygamai</name>
    <name type="common">Bean root rot disease fungus</name>
    <name type="synonym">Fusarium nygamai</name>
    <dbReference type="NCBI Taxonomy" id="42673"/>
    <lineage>
        <taxon>Eukaryota</taxon>
        <taxon>Fungi</taxon>
        <taxon>Dikarya</taxon>
        <taxon>Ascomycota</taxon>
        <taxon>Pezizomycotina</taxon>
        <taxon>Sordariomycetes</taxon>
        <taxon>Hypocreomycetidae</taxon>
        <taxon>Hypocreales</taxon>
        <taxon>Nectriaceae</taxon>
        <taxon>Fusarium</taxon>
        <taxon>Fusarium fujikuroi species complex</taxon>
    </lineage>
</organism>
<proteinExistence type="predicted"/>
<reference evidence="2 3" key="1">
    <citation type="submission" date="2017-06" db="EMBL/GenBank/DDBJ databases">
        <title>Genome of Fusarium nygamai isolate CS10214.</title>
        <authorList>
            <person name="Gardiner D.M."/>
            <person name="Obanor F."/>
            <person name="Kazan K."/>
        </authorList>
    </citation>
    <scope>NUCLEOTIDE SEQUENCE [LARGE SCALE GENOMIC DNA]</scope>
    <source>
        <strain evidence="2 3">CS10214</strain>
    </source>
</reference>
<dbReference type="EMBL" id="MTQA01000283">
    <property type="protein sequence ID" value="PNP73213.1"/>
    <property type="molecule type" value="Genomic_DNA"/>
</dbReference>
<dbReference type="AlphaFoldDB" id="A0A2K0VT72"/>
<name>A0A2K0VT72_GIBNY</name>
<feature type="region of interest" description="Disordered" evidence="1">
    <location>
        <begin position="1"/>
        <end position="24"/>
    </location>
</feature>
<accession>A0A2K0VT72</accession>
<comment type="caution">
    <text evidence="2">The sequence shown here is derived from an EMBL/GenBank/DDBJ whole genome shotgun (WGS) entry which is preliminary data.</text>
</comment>
<keyword evidence="3" id="KW-1185">Reference proteome</keyword>
<evidence type="ECO:0000256" key="1">
    <source>
        <dbReference type="SAM" id="MobiDB-lite"/>
    </source>
</evidence>
<feature type="region of interest" description="Disordered" evidence="1">
    <location>
        <begin position="41"/>
        <end position="95"/>
    </location>
</feature>
<evidence type="ECO:0000313" key="3">
    <source>
        <dbReference type="Proteomes" id="UP000236664"/>
    </source>
</evidence>
<dbReference type="Proteomes" id="UP000236664">
    <property type="component" value="Unassembled WGS sequence"/>
</dbReference>
<sequence>MATGPGDEATIGLGPDTPSGTARRARSTLLKDAEMDICEGEVATPPNPAQNGRCARDNTPASSDIITAEELPNLNATQPDKNSRKPETTSDILGGVASDRLQHISRKHDVIKAFADAFDETAK</sequence>
<gene>
    <name evidence="2" type="ORF">FNYG_13446</name>
</gene>
<protein>
    <submittedName>
        <fullName evidence="2">Uncharacterized protein</fullName>
    </submittedName>
</protein>